<dbReference type="EMBL" id="UOFF01000446">
    <property type="protein sequence ID" value="VAW57727.1"/>
    <property type="molecule type" value="Genomic_DNA"/>
</dbReference>
<evidence type="ECO:0008006" key="2">
    <source>
        <dbReference type="Google" id="ProtNLM"/>
    </source>
</evidence>
<proteinExistence type="predicted"/>
<protein>
    <recommendedName>
        <fullName evidence="2">Transposase DDE domain-containing protein</fullName>
    </recommendedName>
</protein>
<sequence>MQTAKQTRTPVYIQLEKCCCDVCPRIAYCRQTQKQCKAFRGFVRKGRWLDRHIGVDLK</sequence>
<accession>A0A3B0X491</accession>
<reference evidence="1" key="1">
    <citation type="submission" date="2018-06" db="EMBL/GenBank/DDBJ databases">
        <authorList>
            <person name="Zhirakovskaya E."/>
        </authorList>
    </citation>
    <scope>NUCLEOTIDE SEQUENCE</scope>
</reference>
<gene>
    <name evidence="1" type="ORF">MNBD_GAMMA07-1515</name>
</gene>
<dbReference type="AlphaFoldDB" id="A0A3B0X491"/>
<evidence type="ECO:0000313" key="1">
    <source>
        <dbReference type="EMBL" id="VAW57727.1"/>
    </source>
</evidence>
<name>A0A3B0X491_9ZZZZ</name>
<organism evidence="1">
    <name type="scientific">hydrothermal vent metagenome</name>
    <dbReference type="NCBI Taxonomy" id="652676"/>
    <lineage>
        <taxon>unclassified sequences</taxon>
        <taxon>metagenomes</taxon>
        <taxon>ecological metagenomes</taxon>
    </lineage>
</organism>